<dbReference type="Gene3D" id="3.40.50.1820">
    <property type="entry name" value="alpha/beta hydrolase"/>
    <property type="match status" value="1"/>
</dbReference>
<feature type="transmembrane region" description="Helical" evidence="5">
    <location>
        <begin position="266"/>
        <end position="288"/>
    </location>
</feature>
<keyword evidence="3 5" id="KW-1133">Transmembrane helix</keyword>
<dbReference type="Proteomes" id="UP001172756">
    <property type="component" value="Unassembled WGS sequence"/>
</dbReference>
<evidence type="ECO:0000256" key="5">
    <source>
        <dbReference type="SAM" id="Phobius"/>
    </source>
</evidence>
<dbReference type="Pfam" id="PF05277">
    <property type="entry name" value="DUF726"/>
    <property type="match status" value="1"/>
</dbReference>
<evidence type="ECO:0000313" key="7">
    <source>
        <dbReference type="Proteomes" id="UP001172756"/>
    </source>
</evidence>
<dbReference type="InterPro" id="IPR007941">
    <property type="entry name" value="DUF726"/>
</dbReference>
<name>A0AB35MHF3_9MICO</name>
<dbReference type="GO" id="GO:0016020">
    <property type="term" value="C:membrane"/>
    <property type="evidence" value="ECO:0007669"/>
    <property type="project" value="UniProtKB-SubCell"/>
</dbReference>
<sequence>MATAEYTPKGHIGYAVEFETQRGSHLLVTDTPPDGPAELAGDEALAANVALVDSLVAYGRHEFQSRRLRATDAKTAYQKQAAVYRGRARFIGELVDGLGDKRIPKGWCSACFTLSSFRRSSGSASVVPTYLCGHCGAPVTPCAVAGCKHLANRGTKPQSLPRYCAEHRHDIPGFAKALGSIPSLDDYEEWLRFEKINAARATKVIGYSMAATVVVAPMAFFAAPAIGGALGAMTGLSGAAATSHGLALLGGGALAAGGAGMAGGTVVVTVVGGMLGGAAGAVTTSAYVSSDKSFKIVKLKDGVGTPVLVANGFLTEKDFGWGGWRSMVEKRYPEAPVYRVHWGAKALKDLTDLATLGAGKQAAVRVAQQLAKKASKLAKIPGLSAVMVAGDIAGNPWTVAKTRATMTGTALAGILARVDGGRFVLVGHSLGAKVMATAAEVLATAPGAPRVEAVHLIGAAVTDGKDWSGLNGVVIDGVWNYYSSNDRVLNTVYRTVEGGKKAIGTFGISRKYSAIHNVSVSARVPTHSAYFDKVTLKGSRPKAQPDP</sequence>
<protein>
    <submittedName>
        <fullName evidence="6">DUF726 domain-containing protein</fullName>
    </submittedName>
</protein>
<comment type="subcellular location">
    <subcellularLocation>
        <location evidence="1">Membrane</location>
        <topology evidence="1">Multi-pass membrane protein</topology>
    </subcellularLocation>
</comment>
<dbReference type="InterPro" id="IPR029058">
    <property type="entry name" value="AB_hydrolase_fold"/>
</dbReference>
<dbReference type="AlphaFoldDB" id="A0AB35MHF3"/>
<accession>A0AB35MHF3</accession>
<dbReference type="PANTHER" id="PTHR17920">
    <property type="entry name" value="TRANSMEMBRANE AND COILED-COIL DOMAIN-CONTAINING PROTEIN 4 TMCO4"/>
    <property type="match status" value="1"/>
</dbReference>
<evidence type="ECO:0000256" key="1">
    <source>
        <dbReference type="ARBA" id="ARBA00004141"/>
    </source>
</evidence>
<evidence type="ECO:0000313" key="6">
    <source>
        <dbReference type="EMBL" id="MDN4483203.1"/>
    </source>
</evidence>
<evidence type="ECO:0000256" key="3">
    <source>
        <dbReference type="ARBA" id="ARBA00022989"/>
    </source>
</evidence>
<dbReference type="RefSeq" id="WP_301160120.1">
    <property type="nucleotide sequence ID" value="NZ_JAUHQB010000003.1"/>
</dbReference>
<dbReference type="SUPFAM" id="SSF53474">
    <property type="entry name" value="alpha/beta-Hydrolases"/>
    <property type="match status" value="1"/>
</dbReference>
<gene>
    <name evidence="6" type="ORF">QQ002_06590</name>
</gene>
<organism evidence="6 7">
    <name type="scientific">Demequina lignilytica</name>
    <dbReference type="NCBI Taxonomy" id="3051663"/>
    <lineage>
        <taxon>Bacteria</taxon>
        <taxon>Bacillati</taxon>
        <taxon>Actinomycetota</taxon>
        <taxon>Actinomycetes</taxon>
        <taxon>Micrococcales</taxon>
        <taxon>Demequinaceae</taxon>
        <taxon>Demequina</taxon>
    </lineage>
</organism>
<reference evidence="6 7" key="1">
    <citation type="submission" date="2023-06" db="EMBL/GenBank/DDBJ databases">
        <title>SYSU T0a273.</title>
        <authorList>
            <person name="Gao L."/>
            <person name="Fang B.-Z."/>
            <person name="Li W.-J."/>
        </authorList>
    </citation>
    <scope>NUCLEOTIDE SEQUENCE [LARGE SCALE GENOMIC DNA]</scope>
    <source>
        <strain evidence="6 7">SYSU T0a273</strain>
    </source>
</reference>
<proteinExistence type="predicted"/>
<comment type="caution">
    <text evidence="6">The sequence shown here is derived from an EMBL/GenBank/DDBJ whole genome shotgun (WGS) entry which is preliminary data.</text>
</comment>
<feature type="transmembrane region" description="Helical" evidence="5">
    <location>
        <begin position="232"/>
        <end position="254"/>
    </location>
</feature>
<evidence type="ECO:0000256" key="4">
    <source>
        <dbReference type="ARBA" id="ARBA00023136"/>
    </source>
</evidence>
<feature type="transmembrane region" description="Helical" evidence="5">
    <location>
        <begin position="204"/>
        <end position="226"/>
    </location>
</feature>
<keyword evidence="4 5" id="KW-0472">Membrane</keyword>
<dbReference type="EMBL" id="JAUHQB010000003">
    <property type="protein sequence ID" value="MDN4483203.1"/>
    <property type="molecule type" value="Genomic_DNA"/>
</dbReference>
<keyword evidence="2 5" id="KW-0812">Transmembrane</keyword>
<dbReference type="PANTHER" id="PTHR17920:SF3">
    <property type="entry name" value="TRANSMEMBRANE AND COILED-COIL DOMAIN-CONTAINING PROTEIN 4"/>
    <property type="match status" value="1"/>
</dbReference>
<evidence type="ECO:0000256" key="2">
    <source>
        <dbReference type="ARBA" id="ARBA00022692"/>
    </source>
</evidence>